<evidence type="ECO:0000256" key="1">
    <source>
        <dbReference type="ARBA" id="ARBA00048819"/>
    </source>
</evidence>
<dbReference type="AlphaFoldDB" id="A0A318R237"/>
<dbReference type="InterPro" id="IPR014746">
    <property type="entry name" value="Gln_synth/guanido_kin_cat_dom"/>
</dbReference>
<dbReference type="NCBIfam" id="TIGR02048">
    <property type="entry name" value="gshA_cyano"/>
    <property type="match status" value="1"/>
</dbReference>
<keyword evidence="2" id="KW-0436">Ligase</keyword>
<name>A0A318R237_PROMR</name>
<dbReference type="PANTHER" id="PTHR36510">
    <property type="entry name" value="GLUTAMATE--CYSTEINE LIGASE 2-RELATED"/>
    <property type="match status" value="1"/>
</dbReference>
<dbReference type="OrthoDB" id="569147at2"/>
<dbReference type="GO" id="GO:0042398">
    <property type="term" value="P:modified amino acid biosynthetic process"/>
    <property type="evidence" value="ECO:0007669"/>
    <property type="project" value="InterPro"/>
</dbReference>
<proteinExistence type="predicted"/>
<dbReference type="Pfam" id="PF04107">
    <property type="entry name" value="GCS2"/>
    <property type="match status" value="1"/>
</dbReference>
<reference evidence="2 3" key="1">
    <citation type="journal article" date="2018" name="Appl. Environ. Microbiol.">
        <title>Genome rearrangement shapes Prochlorococcus ecological adaptation.</title>
        <authorList>
            <person name="Yan W."/>
            <person name="Wei S."/>
            <person name="Wang Q."/>
            <person name="Xiao X."/>
            <person name="Zeng Q."/>
            <person name="Jiao N."/>
            <person name="Zhang R."/>
        </authorList>
    </citation>
    <scope>NUCLEOTIDE SEQUENCE [LARGE SCALE GENOMIC DNA]</scope>
    <source>
        <strain evidence="2 3">XMU1408</strain>
    </source>
</reference>
<evidence type="ECO:0000313" key="2">
    <source>
        <dbReference type="EMBL" id="PYE00624.1"/>
    </source>
</evidence>
<evidence type="ECO:0000313" key="3">
    <source>
        <dbReference type="Proteomes" id="UP000247807"/>
    </source>
</evidence>
<dbReference type="SUPFAM" id="SSF55931">
    <property type="entry name" value="Glutamine synthetase/guanido kinase"/>
    <property type="match status" value="1"/>
</dbReference>
<dbReference type="Gene3D" id="3.30.590.20">
    <property type="match status" value="1"/>
</dbReference>
<dbReference type="InterPro" id="IPR050141">
    <property type="entry name" value="GCL_type2/YbdK_subfam"/>
</dbReference>
<comment type="catalytic activity">
    <reaction evidence="1">
        <text>L-cysteine + L-glutamate + ATP = gamma-L-glutamyl-L-cysteine + ADP + phosphate + H(+)</text>
        <dbReference type="Rhea" id="RHEA:13285"/>
        <dbReference type="ChEBI" id="CHEBI:15378"/>
        <dbReference type="ChEBI" id="CHEBI:29985"/>
        <dbReference type="ChEBI" id="CHEBI:30616"/>
        <dbReference type="ChEBI" id="CHEBI:35235"/>
        <dbReference type="ChEBI" id="CHEBI:43474"/>
        <dbReference type="ChEBI" id="CHEBI:58173"/>
        <dbReference type="ChEBI" id="CHEBI:456216"/>
        <dbReference type="EC" id="6.3.2.2"/>
    </reaction>
</comment>
<dbReference type="RefSeq" id="WP_158467324.1">
    <property type="nucleotide sequence ID" value="NZ_QJUE01000006.1"/>
</dbReference>
<gene>
    <name evidence="2" type="primary">gshA</name>
    <name evidence="2" type="ORF">DNJ73_08755</name>
</gene>
<protein>
    <submittedName>
        <fullName evidence="2">Putative glutamate--cysteine ligase</fullName>
    </submittedName>
</protein>
<organism evidence="2 3">
    <name type="scientific">Prochlorococcus marinus XMU1408</name>
    <dbReference type="NCBI Taxonomy" id="2213228"/>
    <lineage>
        <taxon>Bacteria</taxon>
        <taxon>Bacillati</taxon>
        <taxon>Cyanobacteriota</taxon>
        <taxon>Cyanophyceae</taxon>
        <taxon>Synechococcales</taxon>
        <taxon>Prochlorococcaceae</taxon>
        <taxon>Prochlorococcus</taxon>
    </lineage>
</organism>
<dbReference type="InterPro" id="IPR011792">
    <property type="entry name" value="GshA_cyano"/>
</dbReference>
<accession>A0A318R237</accession>
<sequence length="379" mass="42972">MTDLMLLKGFEVELFTGTFAGTNVGVASSVTKDLLDFVKEPDQRNIEYITVPDKRYAVLKHALLLPRQKLRKWLDLKKLTILPGSTLSLGNTKIFERSDSKNLYHSFIEKNYGTKVVTASIHINLGIENLSLLFSALRLVRCEASLFLALSASSPFLEGKATGVHSQRWVQFPKTPSNVPMFLDHAHYVTWIEEQLSQGKMLNERHLWTSVRPNGPERPHLLNRLELRICDLVCNVDLLLAITALLELRIINLKNNLKKYDPIEASSKSSTELAFLSDENDLNAAKFSLDADLSHWRDGKQIKCIDWIKEILLDVTPLAKELDIFELLKPIESVLTNGNQSMIWLDSYSKGASIQSLLHKGINDMEREEANFIQMKSPT</sequence>
<comment type="caution">
    <text evidence="2">The sequence shown here is derived from an EMBL/GenBank/DDBJ whole genome shotgun (WGS) entry which is preliminary data.</text>
</comment>
<dbReference type="GO" id="GO:0004357">
    <property type="term" value="F:glutamate-cysteine ligase activity"/>
    <property type="evidence" value="ECO:0007669"/>
    <property type="project" value="UniProtKB-EC"/>
</dbReference>
<dbReference type="PANTHER" id="PTHR36510:SF1">
    <property type="entry name" value="GLUTAMATE--CYSTEINE LIGASE 2-RELATED"/>
    <property type="match status" value="1"/>
</dbReference>
<dbReference type="InterPro" id="IPR006336">
    <property type="entry name" value="GCS2"/>
</dbReference>
<dbReference type="EMBL" id="QJUE01000006">
    <property type="protein sequence ID" value="PYE00624.1"/>
    <property type="molecule type" value="Genomic_DNA"/>
</dbReference>
<dbReference type="Proteomes" id="UP000247807">
    <property type="component" value="Unassembled WGS sequence"/>
</dbReference>